<feature type="transmembrane region" description="Helical" evidence="1">
    <location>
        <begin position="16"/>
        <end position="36"/>
    </location>
</feature>
<dbReference type="Pfam" id="PF02470">
    <property type="entry name" value="MlaD"/>
    <property type="match status" value="1"/>
</dbReference>
<comment type="caution">
    <text evidence="3">The sequence shown here is derived from an EMBL/GenBank/DDBJ whole genome shotgun (WGS) entry which is preliminary data.</text>
</comment>
<sequence>MPAYGMPGVHIDRPRARVIGVAAMLVIVLVCALVGVHRMLAQSHVVSIVLYTENIGDGIAEGTDVRLDGVGVGEVAAIDPAPLGRQRIELHVDENRLANLDESMRVDYAPANLFGISVIELRRGAGGPALRPGSEIHLTGDRSGDVYDATLGELLRSLSRTSVAVATPQLSQLIGRLATDLRAFTPFMQAVIQFARTVADHQRMPPSEVLGSFGESLGASAGLVDATVSVIARINGIDVLRTDRPRIDAGIGLVVDTLFPALTTMLSSLDGTFAGYTNMLAPLLNVLAQSVPTPTRSGAELGELIGRVDAAMPDSGSGPVLNVDVDLSGVPAVAVPLLGGRTAGAVR</sequence>
<evidence type="ECO:0000256" key="1">
    <source>
        <dbReference type="SAM" id="Phobius"/>
    </source>
</evidence>
<dbReference type="Proteomes" id="UP000655751">
    <property type="component" value="Unassembled WGS sequence"/>
</dbReference>
<dbReference type="EMBL" id="JADMLG010000002">
    <property type="protein sequence ID" value="MBH0775514.1"/>
    <property type="molecule type" value="Genomic_DNA"/>
</dbReference>
<keyword evidence="1" id="KW-0812">Transmembrane</keyword>
<proteinExistence type="predicted"/>
<dbReference type="InterPro" id="IPR052336">
    <property type="entry name" value="MlaD_Phospholipid_Transporter"/>
</dbReference>
<keyword evidence="4" id="KW-1185">Reference proteome</keyword>
<dbReference type="PANTHER" id="PTHR33371">
    <property type="entry name" value="INTERMEMBRANE PHOSPHOLIPID TRANSPORT SYSTEM BINDING PROTEIN MLAD-RELATED"/>
    <property type="match status" value="1"/>
</dbReference>
<accession>A0A931I613</accession>
<evidence type="ECO:0000259" key="2">
    <source>
        <dbReference type="Pfam" id="PF02470"/>
    </source>
</evidence>
<evidence type="ECO:0000313" key="4">
    <source>
        <dbReference type="Proteomes" id="UP000655751"/>
    </source>
</evidence>
<reference evidence="3" key="1">
    <citation type="submission" date="2020-11" db="EMBL/GenBank/DDBJ databases">
        <title>Nocardia NEAU-351.nov., a novel actinomycete isolated from the cow dung.</title>
        <authorList>
            <person name="Zhang X."/>
        </authorList>
    </citation>
    <scope>NUCLEOTIDE SEQUENCE</scope>
    <source>
        <strain evidence="3">NEAU-351</strain>
    </source>
</reference>
<keyword evidence="1" id="KW-1133">Transmembrane helix</keyword>
<dbReference type="PANTHER" id="PTHR33371:SF4">
    <property type="entry name" value="INTERMEMBRANE PHOSPHOLIPID TRANSPORT SYSTEM BINDING PROTEIN MLAD"/>
    <property type="match status" value="1"/>
</dbReference>
<dbReference type="InterPro" id="IPR003399">
    <property type="entry name" value="Mce/MlaD"/>
</dbReference>
<feature type="domain" description="Mce/MlaD" evidence="2">
    <location>
        <begin position="47"/>
        <end position="123"/>
    </location>
</feature>
<protein>
    <submittedName>
        <fullName evidence="3">MCE family protein</fullName>
    </submittedName>
</protein>
<dbReference type="RefSeq" id="WP_196147880.1">
    <property type="nucleotide sequence ID" value="NZ_JADMLG010000002.1"/>
</dbReference>
<name>A0A931I613_9NOCA</name>
<gene>
    <name evidence="3" type="ORF">IT779_04320</name>
</gene>
<evidence type="ECO:0000313" key="3">
    <source>
        <dbReference type="EMBL" id="MBH0775514.1"/>
    </source>
</evidence>
<keyword evidence="1" id="KW-0472">Membrane</keyword>
<organism evidence="3 4">
    <name type="scientific">Nocardia bovistercoris</name>
    <dbReference type="NCBI Taxonomy" id="2785916"/>
    <lineage>
        <taxon>Bacteria</taxon>
        <taxon>Bacillati</taxon>
        <taxon>Actinomycetota</taxon>
        <taxon>Actinomycetes</taxon>
        <taxon>Mycobacteriales</taxon>
        <taxon>Nocardiaceae</taxon>
        <taxon>Nocardia</taxon>
    </lineage>
</organism>
<dbReference type="AlphaFoldDB" id="A0A931I613"/>